<proteinExistence type="predicted"/>
<evidence type="ECO:0000313" key="1">
    <source>
        <dbReference type="EMBL" id="MDV2475025.1"/>
    </source>
</evidence>
<organism evidence="1 2">
    <name type="scientific">Rhodococcus zopfii</name>
    <dbReference type="NCBI Taxonomy" id="43772"/>
    <lineage>
        <taxon>Bacteria</taxon>
        <taxon>Bacillati</taxon>
        <taxon>Actinomycetota</taxon>
        <taxon>Actinomycetes</taxon>
        <taxon>Mycobacteriales</taxon>
        <taxon>Nocardiaceae</taxon>
        <taxon>Rhodococcus</taxon>
    </lineage>
</organism>
<keyword evidence="2" id="KW-1185">Reference proteome</keyword>
<dbReference type="Proteomes" id="UP001275440">
    <property type="component" value="Unassembled WGS sequence"/>
</dbReference>
<name>A0ABU3WM52_9NOCA</name>
<protein>
    <submittedName>
        <fullName evidence="1">Uncharacterized protein</fullName>
    </submittedName>
</protein>
<gene>
    <name evidence="1" type="ORF">F8M49_05550</name>
</gene>
<evidence type="ECO:0000313" key="2">
    <source>
        <dbReference type="Proteomes" id="UP001275440"/>
    </source>
</evidence>
<comment type="caution">
    <text evidence="1">The sequence shown here is derived from an EMBL/GenBank/DDBJ whole genome shotgun (WGS) entry which is preliminary data.</text>
</comment>
<accession>A0ABU3WM52</accession>
<reference evidence="1 2" key="1">
    <citation type="submission" date="2019-10" db="EMBL/GenBank/DDBJ databases">
        <title>Draft Genome Assembly of Rhodococcus zopfii DSM44189.</title>
        <authorList>
            <person name="Sutton J.M."/>
            <person name="Akob D.M."/>
            <person name="Bushman T.J."/>
        </authorList>
    </citation>
    <scope>NUCLEOTIDE SEQUENCE [LARGE SCALE GENOMIC DNA]</scope>
    <source>
        <strain evidence="1 2">DSM 44189</strain>
    </source>
</reference>
<sequence>MVLPLIPVALIAAGALTGGRGVALGGKGVWDLKQADGRIESARSRYEKRYEETESCVAATNERIAELGAQQKHAIETVVVRFVEFLRTIEQQVRGSQRVLADGVESDQARVAGGENLSIDPVAWLGGVIGSAVSDGCVRRSTTRITSWCSEPWMLGSW</sequence>
<dbReference type="EMBL" id="WBMO01000001">
    <property type="protein sequence ID" value="MDV2475025.1"/>
    <property type="molecule type" value="Genomic_DNA"/>
</dbReference>